<dbReference type="EMBL" id="AP021875">
    <property type="protein sequence ID" value="BBO78563.1"/>
    <property type="molecule type" value="Genomic_DNA"/>
</dbReference>
<reference evidence="5 6" key="1">
    <citation type="submission" date="2019-11" db="EMBL/GenBank/DDBJ databases">
        <title>Comparative genomics of hydrocarbon-degrading Desulfosarcina strains.</title>
        <authorList>
            <person name="Watanabe M."/>
            <person name="Kojima H."/>
            <person name="Fukui M."/>
        </authorList>
    </citation>
    <scope>NUCLEOTIDE SEQUENCE [LARGE SCALE GENOMIC DNA]</scope>
    <source>
        <strain evidence="5 6">PP31</strain>
    </source>
</reference>
<evidence type="ECO:0000256" key="2">
    <source>
        <dbReference type="ARBA" id="ARBA00023125"/>
    </source>
</evidence>
<evidence type="ECO:0000256" key="3">
    <source>
        <dbReference type="ARBA" id="ARBA00023163"/>
    </source>
</evidence>
<dbReference type="GO" id="GO:0003700">
    <property type="term" value="F:DNA-binding transcription factor activity"/>
    <property type="evidence" value="ECO:0007669"/>
    <property type="project" value="InterPro"/>
</dbReference>
<evidence type="ECO:0000259" key="4">
    <source>
        <dbReference type="PROSITE" id="PS50995"/>
    </source>
</evidence>
<keyword evidence="6" id="KW-1185">Reference proteome</keyword>
<dbReference type="Pfam" id="PF12802">
    <property type="entry name" value="MarR_2"/>
    <property type="match status" value="1"/>
</dbReference>
<dbReference type="SMART" id="SM00347">
    <property type="entry name" value="HTH_MARR"/>
    <property type="match status" value="1"/>
</dbReference>
<keyword evidence="1" id="KW-0805">Transcription regulation</keyword>
<dbReference type="Proteomes" id="UP000427769">
    <property type="component" value="Chromosome"/>
</dbReference>
<dbReference type="PANTHER" id="PTHR42756:SF1">
    <property type="entry name" value="TRANSCRIPTIONAL REPRESSOR OF EMRAB OPERON"/>
    <property type="match status" value="1"/>
</dbReference>
<evidence type="ECO:0000313" key="5">
    <source>
        <dbReference type="EMBL" id="BBO78563.1"/>
    </source>
</evidence>
<dbReference type="InterPro" id="IPR036388">
    <property type="entry name" value="WH-like_DNA-bd_sf"/>
</dbReference>
<dbReference type="PANTHER" id="PTHR42756">
    <property type="entry name" value="TRANSCRIPTIONAL REGULATOR, MARR"/>
    <property type="match status" value="1"/>
</dbReference>
<feature type="domain" description="HTH marR-type" evidence="4">
    <location>
        <begin position="1"/>
        <end position="143"/>
    </location>
</feature>
<accession>A0A5K7ZFR8</accession>
<dbReference type="SUPFAM" id="SSF46785">
    <property type="entry name" value="Winged helix' DNA-binding domain"/>
    <property type="match status" value="1"/>
</dbReference>
<gene>
    <name evidence="5" type="ORF">DSCW_59800</name>
</gene>
<organism evidence="5 6">
    <name type="scientific">Desulfosarcina widdelii</name>
    <dbReference type="NCBI Taxonomy" id="947919"/>
    <lineage>
        <taxon>Bacteria</taxon>
        <taxon>Pseudomonadati</taxon>
        <taxon>Thermodesulfobacteriota</taxon>
        <taxon>Desulfobacteria</taxon>
        <taxon>Desulfobacterales</taxon>
        <taxon>Desulfosarcinaceae</taxon>
        <taxon>Desulfosarcina</taxon>
    </lineage>
</organism>
<keyword evidence="3" id="KW-0804">Transcription</keyword>
<dbReference type="Gene3D" id="1.10.10.10">
    <property type="entry name" value="Winged helix-like DNA-binding domain superfamily/Winged helix DNA-binding domain"/>
    <property type="match status" value="1"/>
</dbReference>
<proteinExistence type="predicted"/>
<dbReference type="PROSITE" id="PS50995">
    <property type="entry name" value="HTH_MARR_2"/>
    <property type="match status" value="1"/>
</dbReference>
<protein>
    <submittedName>
        <fullName evidence="5">MarR family transcriptional regulator</fullName>
    </submittedName>
</protein>
<dbReference type="InterPro" id="IPR036390">
    <property type="entry name" value="WH_DNA-bd_sf"/>
</dbReference>
<keyword evidence="2" id="KW-0238">DNA-binding</keyword>
<dbReference type="AlphaFoldDB" id="A0A5K7ZFR8"/>
<evidence type="ECO:0000313" key="6">
    <source>
        <dbReference type="Proteomes" id="UP000427769"/>
    </source>
</evidence>
<dbReference type="KEGG" id="dwd:DSCW_59800"/>
<evidence type="ECO:0000256" key="1">
    <source>
        <dbReference type="ARBA" id="ARBA00023015"/>
    </source>
</evidence>
<dbReference type="RefSeq" id="WP_197740457.1">
    <property type="nucleotide sequence ID" value="NZ_AP021875.1"/>
</dbReference>
<name>A0A5K7ZFR8_9BACT</name>
<dbReference type="GO" id="GO:0003677">
    <property type="term" value="F:DNA binding"/>
    <property type="evidence" value="ECO:0007669"/>
    <property type="project" value="UniProtKB-KW"/>
</dbReference>
<sequence>MIDSISRQLLRIINKQGRIEKIPVRLTAGFELTPTEGHTIQAIGDYGPLNVTDLGAHFGVTKSAASQIVGKLSKKGFIKKAFSEHNSKELRLQLTPTGKKAFEAIKKYRGQHFNDIIKRLGSFSLPQIATASVLLDVIEDVMNERLKQR</sequence>
<dbReference type="InterPro" id="IPR000835">
    <property type="entry name" value="HTH_MarR-typ"/>
</dbReference>